<reference evidence="4" key="1">
    <citation type="submission" date="2020-02" db="EMBL/GenBank/DDBJ databases">
        <authorList>
            <person name="Meier V. D."/>
        </authorList>
    </citation>
    <scope>NUCLEOTIDE SEQUENCE</scope>
    <source>
        <strain evidence="4">AVDCRST_MAG41</strain>
    </source>
</reference>
<gene>
    <name evidence="4" type="ORF">AVDCRST_MAG41-3382</name>
</gene>
<dbReference type="PANTHER" id="PTHR37938">
    <property type="entry name" value="BLL0215 PROTEIN"/>
    <property type="match status" value="1"/>
</dbReference>
<feature type="region of interest" description="Disordered" evidence="1">
    <location>
        <begin position="182"/>
        <end position="205"/>
    </location>
</feature>
<dbReference type="AlphaFoldDB" id="A0A6J4JJA7"/>
<dbReference type="Pfam" id="PF03703">
    <property type="entry name" value="bPH_2"/>
    <property type="match status" value="1"/>
</dbReference>
<dbReference type="PANTHER" id="PTHR37938:SF1">
    <property type="entry name" value="BLL0215 PROTEIN"/>
    <property type="match status" value="1"/>
</dbReference>
<feature type="domain" description="YdbS-like PH" evidence="3">
    <location>
        <begin position="78"/>
        <end position="153"/>
    </location>
</feature>
<name>A0A6J4JJA7_9ACTN</name>
<protein>
    <recommendedName>
        <fullName evidence="3">YdbS-like PH domain-containing protein</fullName>
    </recommendedName>
</protein>
<evidence type="ECO:0000313" key="4">
    <source>
        <dbReference type="EMBL" id="CAA9279185.1"/>
    </source>
</evidence>
<accession>A0A6J4JJA7</accession>
<dbReference type="EMBL" id="CADCTP010000310">
    <property type="protein sequence ID" value="CAA9279185.1"/>
    <property type="molecule type" value="Genomic_DNA"/>
</dbReference>
<keyword evidence="2" id="KW-0472">Membrane</keyword>
<sequence>MPYPDQLLADDEKVVKHLHPHWITLLVPTLLLIVVVGLASFLAAIVPSGGAEDILRIVIVAVAAVTAVVVALIPYLRWRTTHYVLTTHRLMTRIGILSHTGRDVPLNRINNAMYEQSFWERLINSGTLVVESAGEDGAQTFRDIPDADRTQQLINRLVEGDHDRRSRNAARYEARYEAQYEAQYEVGHGRGHDDPDRPTRRMELP</sequence>
<proteinExistence type="predicted"/>
<organism evidence="4">
    <name type="scientific">uncultured Mycobacteriales bacterium</name>
    <dbReference type="NCBI Taxonomy" id="581187"/>
    <lineage>
        <taxon>Bacteria</taxon>
        <taxon>Bacillati</taxon>
        <taxon>Actinomycetota</taxon>
        <taxon>Actinomycetes</taxon>
        <taxon>Mycobacteriales</taxon>
        <taxon>environmental samples</taxon>
    </lineage>
</organism>
<keyword evidence="2" id="KW-0812">Transmembrane</keyword>
<feature type="transmembrane region" description="Helical" evidence="2">
    <location>
        <begin position="20"/>
        <end position="45"/>
    </location>
</feature>
<keyword evidence="2" id="KW-1133">Transmembrane helix</keyword>
<dbReference type="InterPro" id="IPR005182">
    <property type="entry name" value="YdbS-like_PH"/>
</dbReference>
<evidence type="ECO:0000256" key="1">
    <source>
        <dbReference type="SAM" id="MobiDB-lite"/>
    </source>
</evidence>
<feature type="compositionally biased region" description="Basic and acidic residues" evidence="1">
    <location>
        <begin position="187"/>
        <end position="205"/>
    </location>
</feature>
<feature type="transmembrane region" description="Helical" evidence="2">
    <location>
        <begin position="57"/>
        <end position="76"/>
    </location>
</feature>
<evidence type="ECO:0000256" key="2">
    <source>
        <dbReference type="SAM" id="Phobius"/>
    </source>
</evidence>
<evidence type="ECO:0000259" key="3">
    <source>
        <dbReference type="Pfam" id="PF03703"/>
    </source>
</evidence>